<feature type="region of interest" description="Disordered" evidence="1">
    <location>
        <begin position="141"/>
        <end position="191"/>
    </location>
</feature>
<feature type="signal peptide" evidence="2">
    <location>
        <begin position="1"/>
        <end position="20"/>
    </location>
</feature>
<evidence type="ECO:0000313" key="4">
    <source>
        <dbReference type="EMBL" id="KAA1126761.1"/>
    </source>
</evidence>
<dbReference type="Proteomes" id="UP000325313">
    <property type="component" value="Unassembled WGS sequence"/>
</dbReference>
<name>A0A5B0MI54_PUCGR</name>
<sequence>MVRLFLAATFLVETLYAVQCLSLAHEPRPQIYHRYRASMRAESLTARNLAPGPPKSAAGTPEKLMRPPSPLSEQIPAAPLLQKGSKINHRGTHQQARKIGGRIRKKRGLGNRKDLIETEMMKKIKGKMKEVQQSNEHHKLLLDGAGSRNERPTSLLGGDGSREALQRSPLDRDSSQEAPHGSLAGRDGSRESLQRSLLGGVGSRSVRFVGESSTALQGIARSQWRAAATRIKAIQAFTEDGSGRKIMQKVGQVLGEAEHVSLSTADRVATLLDFFARKIGHVFEILEIEEILERGELWALWCVARAISEGGEILKFD</sequence>
<gene>
    <name evidence="3" type="ORF">PGT21_012731</name>
    <name evidence="4" type="ORF">PGTUg99_016636</name>
</gene>
<organism evidence="3 5">
    <name type="scientific">Puccinia graminis f. sp. tritici</name>
    <dbReference type="NCBI Taxonomy" id="56615"/>
    <lineage>
        <taxon>Eukaryota</taxon>
        <taxon>Fungi</taxon>
        <taxon>Dikarya</taxon>
        <taxon>Basidiomycota</taxon>
        <taxon>Pucciniomycotina</taxon>
        <taxon>Pucciniomycetes</taxon>
        <taxon>Pucciniales</taxon>
        <taxon>Pucciniaceae</taxon>
        <taxon>Puccinia</taxon>
    </lineage>
</organism>
<feature type="chain" id="PRO_5036137235" evidence="2">
    <location>
        <begin position="21"/>
        <end position="317"/>
    </location>
</feature>
<keyword evidence="2" id="KW-0732">Signal</keyword>
<feature type="compositionally biased region" description="Basic and acidic residues" evidence="1">
    <location>
        <begin position="160"/>
        <end position="175"/>
    </location>
</feature>
<feature type="region of interest" description="Disordered" evidence="1">
    <location>
        <begin position="44"/>
        <end position="117"/>
    </location>
</feature>
<evidence type="ECO:0000256" key="2">
    <source>
        <dbReference type="SAM" id="SignalP"/>
    </source>
</evidence>
<evidence type="ECO:0000313" key="3">
    <source>
        <dbReference type="EMBL" id="KAA1076595.1"/>
    </source>
</evidence>
<proteinExistence type="predicted"/>
<feature type="compositionally biased region" description="Basic residues" evidence="1">
    <location>
        <begin position="86"/>
        <end position="110"/>
    </location>
</feature>
<comment type="caution">
    <text evidence="3">The sequence shown here is derived from an EMBL/GenBank/DDBJ whole genome shotgun (WGS) entry which is preliminary data.</text>
</comment>
<dbReference type="EMBL" id="VDEP01000170">
    <property type="protein sequence ID" value="KAA1126761.1"/>
    <property type="molecule type" value="Genomic_DNA"/>
</dbReference>
<evidence type="ECO:0000313" key="5">
    <source>
        <dbReference type="Proteomes" id="UP000324748"/>
    </source>
</evidence>
<protein>
    <submittedName>
        <fullName evidence="3">Uncharacterized protein</fullName>
    </submittedName>
</protein>
<reference evidence="5 6" key="1">
    <citation type="submission" date="2019-05" db="EMBL/GenBank/DDBJ databases">
        <title>Emergence of the Ug99 lineage of the wheat stem rust pathogen through somatic hybridization.</title>
        <authorList>
            <person name="Li F."/>
            <person name="Upadhyaya N.M."/>
            <person name="Sperschneider J."/>
            <person name="Matny O."/>
            <person name="Nguyen-Phuc H."/>
            <person name="Mago R."/>
            <person name="Raley C."/>
            <person name="Miller M.E."/>
            <person name="Silverstein K.A.T."/>
            <person name="Henningsen E."/>
            <person name="Hirsch C.D."/>
            <person name="Visser B."/>
            <person name="Pretorius Z.A."/>
            <person name="Steffenson B.J."/>
            <person name="Schwessinger B."/>
            <person name="Dodds P.N."/>
            <person name="Figueroa M."/>
        </authorList>
    </citation>
    <scope>NUCLEOTIDE SEQUENCE [LARGE SCALE GENOMIC DNA]</scope>
    <source>
        <strain evidence="3">21-0</strain>
        <strain evidence="4 6">Ug99</strain>
    </source>
</reference>
<keyword evidence="5" id="KW-1185">Reference proteome</keyword>
<dbReference type="AlphaFoldDB" id="A0A5B0MI54"/>
<accession>A0A5B0MI54</accession>
<dbReference type="EMBL" id="VSWC01000145">
    <property type="protein sequence ID" value="KAA1076595.1"/>
    <property type="molecule type" value="Genomic_DNA"/>
</dbReference>
<evidence type="ECO:0000313" key="6">
    <source>
        <dbReference type="Proteomes" id="UP000325313"/>
    </source>
</evidence>
<evidence type="ECO:0000256" key="1">
    <source>
        <dbReference type="SAM" id="MobiDB-lite"/>
    </source>
</evidence>
<dbReference type="Proteomes" id="UP000324748">
    <property type="component" value="Unassembled WGS sequence"/>
</dbReference>
<dbReference type="OrthoDB" id="2510920at2759"/>